<dbReference type="Proteomes" id="UP001201020">
    <property type="component" value="Chromosome"/>
</dbReference>
<evidence type="ECO:0000256" key="1">
    <source>
        <dbReference type="SAM" id="Phobius"/>
    </source>
</evidence>
<sequence>MSKKPGIYYIVMFDWPEEISDKLSKKVRKFHELVNEAPWIKEIVAASGGIGIGATSIWIFWLQDYTDLNKLLRSEEEISKLYHEWTKEMQNVETMVREEVIFV</sequence>
<dbReference type="EMBL" id="CP084166">
    <property type="protein sequence ID" value="UJG42064.1"/>
    <property type="molecule type" value="Genomic_DNA"/>
</dbReference>
<feature type="transmembrane region" description="Helical" evidence="1">
    <location>
        <begin position="43"/>
        <end position="62"/>
    </location>
</feature>
<keyword evidence="1" id="KW-1133">Transmembrane helix</keyword>
<keyword evidence="1" id="KW-0812">Transmembrane</keyword>
<reference evidence="2" key="1">
    <citation type="journal article" date="2022" name="Nat. Microbiol.">
        <title>Unique mobile elements and scalable gene flow at the prokaryote-eukaryote boundary revealed by circularized Asgard archaea genomes.</title>
        <authorList>
            <person name="Wu F."/>
            <person name="Speth D.R."/>
            <person name="Philosof A."/>
            <person name="Cremiere A."/>
            <person name="Narayanan A."/>
            <person name="Barco R.A."/>
            <person name="Connon S.A."/>
            <person name="Amend J.P."/>
            <person name="Antoshechkin I.A."/>
            <person name="Orphan V.J."/>
        </authorList>
    </citation>
    <scope>NUCLEOTIDE SEQUENCE</scope>
    <source>
        <strain evidence="2">PM71</strain>
    </source>
</reference>
<organism evidence="2">
    <name type="scientific">Candidatus Heimdallarchaeum aukensis</name>
    <dbReference type="NCBI Taxonomy" id="2876573"/>
    <lineage>
        <taxon>Archaea</taxon>
        <taxon>Promethearchaeati</taxon>
        <taxon>Candidatus Heimdallarchaeota</taxon>
        <taxon>Candidatus Heimdallarchaeia (ex Rinke et al. 2021) (nom. nud.)</taxon>
        <taxon>Candidatus Heimdallarchaeales</taxon>
        <taxon>Candidatus Heimdallarchaeaceae</taxon>
        <taxon>Candidatus Heimdallarchaeum</taxon>
    </lineage>
</organism>
<keyword evidence="1" id="KW-0472">Membrane</keyword>
<dbReference type="AlphaFoldDB" id="A0A9Y1BPP5"/>
<gene>
    <name evidence="2" type="ORF">K9W45_06265</name>
</gene>
<evidence type="ECO:0000313" key="2">
    <source>
        <dbReference type="EMBL" id="UJG42064.1"/>
    </source>
</evidence>
<accession>A0A9Y1BPP5</accession>
<name>A0A9Y1BPP5_9ARCH</name>
<protein>
    <submittedName>
        <fullName evidence="2">Uncharacterized protein</fullName>
    </submittedName>
</protein>
<proteinExistence type="predicted"/>